<dbReference type="Proteomes" id="UP001159427">
    <property type="component" value="Unassembled WGS sequence"/>
</dbReference>
<name>A0ABN8SIU9_9CNID</name>
<sequence length="82" mass="9365">MFCSNCGRNVDNCNFCGNCGKGKLKLTSEISLECLWYCFTKVLQKELDSVKEQWNTHRIRKSRNDSVPGRPDSLFFLPDKGG</sequence>
<reference evidence="2 3" key="1">
    <citation type="submission" date="2022-05" db="EMBL/GenBank/DDBJ databases">
        <authorList>
            <consortium name="Genoscope - CEA"/>
            <person name="William W."/>
        </authorList>
    </citation>
    <scope>NUCLEOTIDE SEQUENCE [LARGE SCALE GENOMIC DNA]</scope>
</reference>
<evidence type="ECO:0000313" key="2">
    <source>
        <dbReference type="EMBL" id="CAH3191591.1"/>
    </source>
</evidence>
<evidence type="ECO:0008006" key="4">
    <source>
        <dbReference type="Google" id="ProtNLM"/>
    </source>
</evidence>
<protein>
    <recommendedName>
        <fullName evidence="4">Zinc-ribbon domain-containing protein</fullName>
    </recommendedName>
</protein>
<dbReference type="EMBL" id="CALNXI010002958">
    <property type="protein sequence ID" value="CAH3191591.1"/>
    <property type="molecule type" value="Genomic_DNA"/>
</dbReference>
<gene>
    <name evidence="2" type="ORF">PEVE_00022107</name>
</gene>
<keyword evidence="3" id="KW-1185">Reference proteome</keyword>
<accession>A0ABN8SIU9</accession>
<feature type="region of interest" description="Disordered" evidence="1">
    <location>
        <begin position="62"/>
        <end position="82"/>
    </location>
</feature>
<feature type="non-terminal residue" evidence="2">
    <location>
        <position position="82"/>
    </location>
</feature>
<evidence type="ECO:0000256" key="1">
    <source>
        <dbReference type="SAM" id="MobiDB-lite"/>
    </source>
</evidence>
<comment type="caution">
    <text evidence="2">The sequence shown here is derived from an EMBL/GenBank/DDBJ whole genome shotgun (WGS) entry which is preliminary data.</text>
</comment>
<evidence type="ECO:0000313" key="3">
    <source>
        <dbReference type="Proteomes" id="UP001159427"/>
    </source>
</evidence>
<organism evidence="2 3">
    <name type="scientific">Porites evermanni</name>
    <dbReference type="NCBI Taxonomy" id="104178"/>
    <lineage>
        <taxon>Eukaryota</taxon>
        <taxon>Metazoa</taxon>
        <taxon>Cnidaria</taxon>
        <taxon>Anthozoa</taxon>
        <taxon>Hexacorallia</taxon>
        <taxon>Scleractinia</taxon>
        <taxon>Fungiina</taxon>
        <taxon>Poritidae</taxon>
        <taxon>Porites</taxon>
    </lineage>
</organism>
<proteinExistence type="predicted"/>